<proteinExistence type="predicted"/>
<evidence type="ECO:0000313" key="1">
    <source>
        <dbReference type="EMBL" id="SQH78211.1"/>
    </source>
</evidence>
<reference evidence="2" key="1">
    <citation type="submission" date="2018-06" db="EMBL/GenBank/DDBJ databases">
        <authorList>
            <person name="Cea G.-C."/>
            <person name="William W."/>
        </authorList>
    </citation>
    <scope>NUCLEOTIDE SEQUENCE [LARGE SCALE GENOMIC DNA]</scope>
    <source>
        <strain evidence="2">DB21MT-2</strain>
    </source>
</reference>
<accession>A0A330M7A6</accession>
<organism evidence="1 2">
    <name type="scientific">Shewanella benthica</name>
    <dbReference type="NCBI Taxonomy" id="43661"/>
    <lineage>
        <taxon>Bacteria</taxon>
        <taxon>Pseudomonadati</taxon>
        <taxon>Pseudomonadota</taxon>
        <taxon>Gammaproteobacteria</taxon>
        <taxon>Alteromonadales</taxon>
        <taxon>Shewanellaceae</taxon>
        <taxon>Shewanella</taxon>
    </lineage>
</organism>
<evidence type="ECO:0000313" key="2">
    <source>
        <dbReference type="Proteomes" id="UP000250123"/>
    </source>
</evidence>
<gene>
    <name evidence="1" type="ORF">SHEWBE_4251</name>
</gene>
<sequence>MYTNAPKSVYPDQKQDLDHAIIIVSYLQNMHDFDHQYGRVLNCERIIIYGD</sequence>
<dbReference type="KEGG" id="sbk:SHEWBE_4251"/>
<dbReference type="Proteomes" id="UP000250123">
    <property type="component" value="Chromosome SHEWBE"/>
</dbReference>
<dbReference type="EMBL" id="LS483452">
    <property type="protein sequence ID" value="SQH78211.1"/>
    <property type="molecule type" value="Genomic_DNA"/>
</dbReference>
<protein>
    <submittedName>
        <fullName evidence="1">Uncharacterized protein</fullName>
    </submittedName>
</protein>
<dbReference type="AlphaFoldDB" id="A0A330M7A6"/>
<name>A0A330M7A6_9GAMM</name>